<proteinExistence type="predicted"/>
<dbReference type="EMBL" id="JAYMYQ010000007">
    <property type="protein sequence ID" value="KAK7320922.1"/>
    <property type="molecule type" value="Genomic_DNA"/>
</dbReference>
<organism evidence="1 2">
    <name type="scientific">Canavalia gladiata</name>
    <name type="common">Sword bean</name>
    <name type="synonym">Dolichos gladiatus</name>
    <dbReference type="NCBI Taxonomy" id="3824"/>
    <lineage>
        <taxon>Eukaryota</taxon>
        <taxon>Viridiplantae</taxon>
        <taxon>Streptophyta</taxon>
        <taxon>Embryophyta</taxon>
        <taxon>Tracheophyta</taxon>
        <taxon>Spermatophyta</taxon>
        <taxon>Magnoliopsida</taxon>
        <taxon>eudicotyledons</taxon>
        <taxon>Gunneridae</taxon>
        <taxon>Pentapetalae</taxon>
        <taxon>rosids</taxon>
        <taxon>fabids</taxon>
        <taxon>Fabales</taxon>
        <taxon>Fabaceae</taxon>
        <taxon>Papilionoideae</taxon>
        <taxon>50 kb inversion clade</taxon>
        <taxon>NPAAA clade</taxon>
        <taxon>indigoferoid/millettioid clade</taxon>
        <taxon>Phaseoleae</taxon>
        <taxon>Canavalia</taxon>
    </lineage>
</organism>
<dbReference type="Proteomes" id="UP001367508">
    <property type="component" value="Unassembled WGS sequence"/>
</dbReference>
<reference evidence="1 2" key="1">
    <citation type="submission" date="2024-01" db="EMBL/GenBank/DDBJ databases">
        <title>The genomes of 5 underutilized Papilionoideae crops provide insights into root nodulation and disease resistanc.</title>
        <authorList>
            <person name="Jiang F."/>
        </authorList>
    </citation>
    <scope>NUCLEOTIDE SEQUENCE [LARGE SCALE GENOMIC DNA]</scope>
    <source>
        <strain evidence="1">LVBAO_FW01</strain>
        <tissue evidence="1">Leaves</tissue>
    </source>
</reference>
<evidence type="ECO:0000313" key="1">
    <source>
        <dbReference type="EMBL" id="KAK7320922.1"/>
    </source>
</evidence>
<sequence length="136" mass="15368">MVLSLFNERLDKGNYQEQPTAYPSQTTYELRHRCSVFVRTYQTPCHPRLAAETMLGSSLWVIVFPFDGGSLFGQARDSTTALVTLHEANYMHEANKNFVLLMREKDRNFLVDMKQISLLDSAAMDASSASPETEVA</sequence>
<evidence type="ECO:0000313" key="2">
    <source>
        <dbReference type="Proteomes" id="UP001367508"/>
    </source>
</evidence>
<accession>A0AAN9KNT6</accession>
<protein>
    <submittedName>
        <fullName evidence="1">Uncharacterized protein</fullName>
    </submittedName>
</protein>
<dbReference type="AlphaFoldDB" id="A0AAN9KNT6"/>
<name>A0AAN9KNT6_CANGL</name>
<keyword evidence="2" id="KW-1185">Reference proteome</keyword>
<gene>
    <name evidence="1" type="ORF">VNO77_30870</name>
</gene>
<comment type="caution">
    <text evidence="1">The sequence shown here is derived from an EMBL/GenBank/DDBJ whole genome shotgun (WGS) entry which is preliminary data.</text>
</comment>